<feature type="region of interest" description="Disordered" evidence="1">
    <location>
        <begin position="1"/>
        <end position="26"/>
    </location>
</feature>
<protein>
    <submittedName>
        <fullName evidence="2">Uncharacterized protein</fullName>
    </submittedName>
</protein>
<gene>
    <name evidence="2" type="ORF">LCMAC103_04170</name>
</gene>
<sequence length="288" mass="32902">MAMPTEPEATSSEARPESPPWMIPDYPPLKGTALREALSAQTIRYPMVTRGLRDPPIPNQAYSNVSFMFLDTPGVLKSGKKIYGFYNPRGNWPTDGTATADCERIIREVDSRYPVRIGPVGAWLPITPDDAVVADHLDVRMGKSEHHLRDRAAKDAAAKQRTIQRELRERERELQEEVDINDDKDDIRYYTMRRYTDMKLHEAIVGARKKIADMRYNLLKCRVELKRLELKHPTHSGEWLDVYNAERAKTGIGAYVPGEHEFDDYEAATLDAMEPEFDEMVAARNAEP</sequence>
<name>A0A481YUT3_9VIRU</name>
<proteinExistence type="predicted"/>
<feature type="compositionally biased region" description="Pro residues" evidence="1">
    <location>
        <begin position="17"/>
        <end position="26"/>
    </location>
</feature>
<organism evidence="2">
    <name type="scientific">Marseillevirus LCMAC103</name>
    <dbReference type="NCBI Taxonomy" id="2506604"/>
    <lineage>
        <taxon>Viruses</taxon>
        <taxon>Varidnaviria</taxon>
        <taxon>Bamfordvirae</taxon>
        <taxon>Nucleocytoviricota</taxon>
        <taxon>Megaviricetes</taxon>
        <taxon>Pimascovirales</taxon>
        <taxon>Pimascovirales incertae sedis</taxon>
        <taxon>Marseilleviridae</taxon>
    </lineage>
</organism>
<reference evidence="2" key="1">
    <citation type="journal article" date="2019" name="MBio">
        <title>Virus Genomes from Deep Sea Sediments Expand the Ocean Megavirome and Support Independent Origins of Viral Gigantism.</title>
        <authorList>
            <person name="Backstrom D."/>
            <person name="Yutin N."/>
            <person name="Jorgensen S.L."/>
            <person name="Dharamshi J."/>
            <person name="Homa F."/>
            <person name="Zaremba-Niedwiedzka K."/>
            <person name="Spang A."/>
            <person name="Wolf Y.I."/>
            <person name="Koonin E.V."/>
            <person name="Ettema T.J."/>
        </authorList>
    </citation>
    <scope>NUCLEOTIDE SEQUENCE</scope>
</reference>
<dbReference type="EMBL" id="MK500342">
    <property type="protein sequence ID" value="QBK87073.1"/>
    <property type="molecule type" value="Genomic_DNA"/>
</dbReference>
<evidence type="ECO:0000256" key="1">
    <source>
        <dbReference type="SAM" id="MobiDB-lite"/>
    </source>
</evidence>
<evidence type="ECO:0000313" key="2">
    <source>
        <dbReference type="EMBL" id="QBK87073.1"/>
    </source>
</evidence>
<accession>A0A481YUT3</accession>